<keyword evidence="2" id="KW-1185">Reference proteome</keyword>
<evidence type="ECO:0000313" key="2">
    <source>
        <dbReference type="Proteomes" id="UP001165780"/>
    </source>
</evidence>
<dbReference type="RefSeq" id="XP_053745929.1">
    <property type="nucleotide sequence ID" value="XM_053889954.1"/>
</dbReference>
<dbReference type="Proteomes" id="UP001165780">
    <property type="component" value="Unplaced"/>
</dbReference>
<feature type="region of interest" description="Disordered" evidence="1">
    <location>
        <begin position="1"/>
        <end position="239"/>
    </location>
</feature>
<evidence type="ECO:0000256" key="1">
    <source>
        <dbReference type="SAM" id="MobiDB-lite"/>
    </source>
</evidence>
<name>A0A9W2UHP7_PANPR</name>
<evidence type="ECO:0000313" key="3">
    <source>
        <dbReference type="RefSeq" id="XP_053745929.1"/>
    </source>
</evidence>
<feature type="compositionally biased region" description="Basic residues" evidence="1">
    <location>
        <begin position="170"/>
        <end position="183"/>
    </location>
</feature>
<reference evidence="3" key="1">
    <citation type="submission" date="2025-08" db="UniProtKB">
        <authorList>
            <consortium name="RefSeq"/>
        </authorList>
    </citation>
    <scope>IDENTIFICATION</scope>
    <source>
        <tissue evidence="3">Whole blood</tissue>
    </source>
</reference>
<protein>
    <submittedName>
        <fullName evidence="3">Translation initiation factor IF-2-like</fullName>
    </submittedName>
</protein>
<organism evidence="2 3">
    <name type="scientific">Panthera pardus</name>
    <name type="common">Leopard</name>
    <name type="synonym">Felis pardus</name>
    <dbReference type="NCBI Taxonomy" id="9691"/>
    <lineage>
        <taxon>Eukaryota</taxon>
        <taxon>Metazoa</taxon>
        <taxon>Chordata</taxon>
        <taxon>Craniata</taxon>
        <taxon>Vertebrata</taxon>
        <taxon>Euteleostomi</taxon>
        <taxon>Mammalia</taxon>
        <taxon>Eutheria</taxon>
        <taxon>Laurasiatheria</taxon>
        <taxon>Carnivora</taxon>
        <taxon>Feliformia</taxon>
        <taxon>Felidae</taxon>
        <taxon>Pantherinae</taxon>
        <taxon>Panthera</taxon>
    </lineage>
</organism>
<sequence>MGSAPRAAGEPRARPSASSAHRSEAAPRARPRTVRIREPPPAAGPGSLQPPVRSPLRAGTPPGRARTLSRPPPPAAGPCPVRRSPAAAAGPAPGGPRAGGGGRGGAGTAPGPRGGRTRAPGRRAAHLPQPAGDAGPRSSLARTARPDPPPPEPAGSGRNRARWPELSPPRRQRRASLQRRGRRDPRVAPFPPQAPTRGRRVCRARAQAPQARGPEGRPAPRGGGAPGPAPELRRPGHTGELCGCFRKLRKASFCSPSEGYHIAYCTGHSAR</sequence>
<gene>
    <name evidence="3" type="primary">LOC128773406</name>
</gene>
<proteinExistence type="predicted"/>
<feature type="compositionally biased region" description="Gly residues" evidence="1">
    <location>
        <begin position="96"/>
        <end position="114"/>
    </location>
</feature>
<feature type="compositionally biased region" description="Low complexity" evidence="1">
    <location>
        <begin position="204"/>
        <end position="213"/>
    </location>
</feature>
<accession>A0A9W2UHP7</accession>
<feature type="compositionally biased region" description="Basic residues" evidence="1">
    <location>
        <begin position="115"/>
        <end position="125"/>
    </location>
</feature>
<feature type="compositionally biased region" description="Low complexity" evidence="1">
    <location>
        <begin position="1"/>
        <end position="20"/>
    </location>
</feature>
<dbReference type="AlphaFoldDB" id="A0A9W2UHP7"/>
<dbReference type="GeneID" id="128773406"/>